<evidence type="ECO:0000313" key="3">
    <source>
        <dbReference type="Proteomes" id="UP000518266"/>
    </source>
</evidence>
<evidence type="ECO:0000256" key="1">
    <source>
        <dbReference type="SAM" id="SignalP"/>
    </source>
</evidence>
<feature type="chain" id="PRO_5029591364" description="Secreted protein" evidence="1">
    <location>
        <begin position="26"/>
        <end position="99"/>
    </location>
</feature>
<keyword evidence="3" id="KW-1185">Reference proteome</keyword>
<name>A0A7J5YP58_DISMA</name>
<keyword evidence="1" id="KW-0732">Signal</keyword>
<feature type="signal peptide" evidence="1">
    <location>
        <begin position="1"/>
        <end position="25"/>
    </location>
</feature>
<gene>
    <name evidence="2" type="ORF">F7725_019777</name>
</gene>
<accession>A0A7J5YP58</accession>
<dbReference type="EMBL" id="JAAKFY010000011">
    <property type="protein sequence ID" value="KAF3850058.1"/>
    <property type="molecule type" value="Genomic_DNA"/>
</dbReference>
<sequence length="99" mass="10918">MYFLYARRALRVRCLLLQSIVSGAALPSPLSSRYVAQLVFHGPGQDTFPLKARSLCWVLGTVRAKCSCRAEPRTGSALTSLRREKCIPRREEGGLHASG</sequence>
<dbReference type="Proteomes" id="UP000518266">
    <property type="component" value="Unassembled WGS sequence"/>
</dbReference>
<organism evidence="2 3">
    <name type="scientific">Dissostichus mawsoni</name>
    <name type="common">Antarctic cod</name>
    <dbReference type="NCBI Taxonomy" id="36200"/>
    <lineage>
        <taxon>Eukaryota</taxon>
        <taxon>Metazoa</taxon>
        <taxon>Chordata</taxon>
        <taxon>Craniata</taxon>
        <taxon>Vertebrata</taxon>
        <taxon>Euteleostomi</taxon>
        <taxon>Actinopterygii</taxon>
        <taxon>Neopterygii</taxon>
        <taxon>Teleostei</taxon>
        <taxon>Neoteleostei</taxon>
        <taxon>Acanthomorphata</taxon>
        <taxon>Eupercaria</taxon>
        <taxon>Perciformes</taxon>
        <taxon>Notothenioidei</taxon>
        <taxon>Nototheniidae</taxon>
        <taxon>Dissostichus</taxon>
    </lineage>
</organism>
<evidence type="ECO:0000313" key="2">
    <source>
        <dbReference type="EMBL" id="KAF3850058.1"/>
    </source>
</evidence>
<proteinExistence type="predicted"/>
<protein>
    <recommendedName>
        <fullName evidence="4">Secreted protein</fullName>
    </recommendedName>
</protein>
<evidence type="ECO:0008006" key="4">
    <source>
        <dbReference type="Google" id="ProtNLM"/>
    </source>
</evidence>
<comment type="caution">
    <text evidence="2">The sequence shown here is derived from an EMBL/GenBank/DDBJ whole genome shotgun (WGS) entry which is preliminary data.</text>
</comment>
<reference evidence="2 3" key="1">
    <citation type="submission" date="2020-03" db="EMBL/GenBank/DDBJ databases">
        <title>Dissostichus mawsoni Genome sequencing and assembly.</title>
        <authorList>
            <person name="Park H."/>
        </authorList>
    </citation>
    <scope>NUCLEOTIDE SEQUENCE [LARGE SCALE GENOMIC DNA]</scope>
    <source>
        <strain evidence="2">DM0001</strain>
        <tissue evidence="2">Muscle</tissue>
    </source>
</reference>
<dbReference type="AlphaFoldDB" id="A0A7J5YP58"/>